<reference evidence="11 12" key="1">
    <citation type="journal article" date="2011" name="Stand. Genomic Sci.">
        <title>Complete genome sequence of the acetate-degrading sulfate reducer Desulfobacca acetoxidans type strain (ASRB2).</title>
        <authorList>
            <person name="Goker M."/>
            <person name="Teshima H."/>
            <person name="Lapidus A."/>
            <person name="Nolan M."/>
            <person name="Lucas S."/>
            <person name="Hammon N."/>
            <person name="Deshpande S."/>
            <person name="Cheng J.F."/>
            <person name="Tapia R."/>
            <person name="Han C."/>
            <person name="Goodwin L."/>
            <person name="Pitluck S."/>
            <person name="Huntemann M."/>
            <person name="Liolios K."/>
            <person name="Ivanova N."/>
            <person name="Pagani I."/>
            <person name="Mavromatis K."/>
            <person name="Ovchinikova G."/>
            <person name="Pati A."/>
            <person name="Chen A."/>
            <person name="Palaniappan K."/>
            <person name="Land M."/>
            <person name="Hauser L."/>
            <person name="Brambilla E.M."/>
            <person name="Rohde M."/>
            <person name="Spring S."/>
            <person name="Detter J.C."/>
            <person name="Woyke T."/>
            <person name="Bristow J."/>
            <person name="Eisen J.A."/>
            <person name="Markowitz V."/>
            <person name="Hugenholtz P."/>
            <person name="Kyrpides N.C."/>
            <person name="Klenk H.P."/>
        </authorList>
    </citation>
    <scope>NUCLEOTIDE SEQUENCE [LARGE SCALE GENOMIC DNA]</scope>
    <source>
        <strain evidence="12">ATCC 700848 / DSM 11109 / ASRB2</strain>
    </source>
</reference>
<dbReference type="GO" id="GO:0004519">
    <property type="term" value="F:endonuclease activity"/>
    <property type="evidence" value="ECO:0007669"/>
    <property type="project" value="UniProtKB-UniRule"/>
</dbReference>
<sequence>MSILYLTDQGATLTKKGNRLVIEKKGNLVHWVHAFKVEQVVVMGQVQLSPGAIAFLLQEGIDTVFLSYYGKYRGRLISEFGKNIELRRRQFQKLDDPGIRLALARSYVKGKLNNCRIFLRRQNQGLNQADLTNTIHQLRRLANQADACDSIESLMGMEGAGAASYFGCFQHLFRVDDITFSGRNRRPPQDPVNVLLSLGYTLLANVVQTQVHVAGLDPYLGCLHSVEYGRPSLVLDLMEEFRPVLVDAVVVQVVNKRIIRSTDFYRPEDREPAAFDFAETESRRENYPILLVHTGMKKFITHFEARLQQKVLYLPSGRRLTYRQICLEQVRALVRFLNDGSAYLPFSYR</sequence>
<protein>
    <recommendedName>
        <fullName evidence="10">CRISPR-associated endonuclease Cas1</fullName>
        <ecNumber evidence="10">3.1.-.-</ecNumber>
    </recommendedName>
</protein>
<keyword evidence="8 10" id="KW-0464">Manganese</keyword>
<evidence type="ECO:0000256" key="4">
    <source>
        <dbReference type="ARBA" id="ARBA00022801"/>
    </source>
</evidence>
<dbReference type="Proteomes" id="UP000000483">
    <property type="component" value="Chromosome"/>
</dbReference>
<keyword evidence="4 10" id="KW-0378">Hydrolase</keyword>
<dbReference type="GO" id="GO:0016787">
    <property type="term" value="F:hydrolase activity"/>
    <property type="evidence" value="ECO:0007669"/>
    <property type="project" value="UniProtKB-KW"/>
</dbReference>
<evidence type="ECO:0000313" key="12">
    <source>
        <dbReference type="Proteomes" id="UP000000483"/>
    </source>
</evidence>
<keyword evidence="6 10" id="KW-0051">Antiviral defense</keyword>
<evidence type="ECO:0000256" key="6">
    <source>
        <dbReference type="ARBA" id="ARBA00023118"/>
    </source>
</evidence>
<evidence type="ECO:0000256" key="5">
    <source>
        <dbReference type="ARBA" id="ARBA00022842"/>
    </source>
</evidence>
<evidence type="ECO:0000256" key="8">
    <source>
        <dbReference type="ARBA" id="ARBA00023211"/>
    </source>
</evidence>
<dbReference type="CDD" id="cd09634">
    <property type="entry name" value="Cas1_I-II-III"/>
    <property type="match status" value="1"/>
</dbReference>
<dbReference type="OrthoDB" id="9803119at2"/>
<dbReference type="EMBL" id="CP002629">
    <property type="protein sequence ID" value="AEB09575.1"/>
    <property type="molecule type" value="Genomic_DNA"/>
</dbReference>
<dbReference type="InterPro" id="IPR042206">
    <property type="entry name" value="CRISPR-assoc_Cas1_C"/>
</dbReference>
<keyword evidence="12" id="KW-1185">Reference proteome</keyword>
<dbReference type="RefSeq" id="WP_013706685.1">
    <property type="nucleotide sequence ID" value="NC_015388.1"/>
</dbReference>
<feature type="binding site" evidence="10">
    <location>
        <position position="158"/>
    </location>
    <ligand>
        <name>Mn(2+)</name>
        <dbReference type="ChEBI" id="CHEBI:29035"/>
    </ligand>
</feature>
<evidence type="ECO:0000256" key="3">
    <source>
        <dbReference type="ARBA" id="ARBA00022759"/>
    </source>
</evidence>
<dbReference type="PANTHER" id="PTHR34353">
    <property type="entry name" value="CRISPR-ASSOCIATED ENDONUCLEASE CAS1 1"/>
    <property type="match status" value="1"/>
</dbReference>
<comment type="cofactor">
    <cofactor evidence="10">
        <name>Mg(2+)</name>
        <dbReference type="ChEBI" id="CHEBI:18420"/>
    </cofactor>
    <cofactor evidence="10">
        <name>Mn(2+)</name>
        <dbReference type="ChEBI" id="CHEBI:29035"/>
    </cofactor>
</comment>
<dbReference type="InterPro" id="IPR002729">
    <property type="entry name" value="CRISPR-assoc_Cas1"/>
</dbReference>
<dbReference type="AlphaFoldDB" id="F2ND01"/>
<feature type="binding site" evidence="10">
    <location>
        <position position="224"/>
    </location>
    <ligand>
        <name>Mn(2+)</name>
        <dbReference type="ChEBI" id="CHEBI:29035"/>
    </ligand>
</feature>
<evidence type="ECO:0000256" key="1">
    <source>
        <dbReference type="ARBA" id="ARBA00022722"/>
    </source>
</evidence>
<evidence type="ECO:0000256" key="2">
    <source>
        <dbReference type="ARBA" id="ARBA00022723"/>
    </source>
</evidence>
<dbReference type="HAMAP" id="MF_01470">
    <property type="entry name" value="Cas1"/>
    <property type="match status" value="1"/>
</dbReference>
<name>F2ND01_DESAR</name>
<accession>F2ND01</accession>
<evidence type="ECO:0000313" key="11">
    <source>
        <dbReference type="EMBL" id="AEB09575.1"/>
    </source>
</evidence>
<keyword evidence="5 10" id="KW-0460">Magnesium</keyword>
<dbReference type="InterPro" id="IPR050646">
    <property type="entry name" value="Cas1"/>
</dbReference>
<evidence type="ECO:0000256" key="9">
    <source>
        <dbReference type="ARBA" id="ARBA00038592"/>
    </source>
</evidence>
<dbReference type="HOGENOM" id="CLU_052779_1_0_7"/>
<dbReference type="Pfam" id="PF01867">
    <property type="entry name" value="Cas_Cas1"/>
    <property type="match status" value="1"/>
</dbReference>
<dbReference type="GO" id="GO:0043571">
    <property type="term" value="P:maintenance of CRISPR repeat elements"/>
    <property type="evidence" value="ECO:0007669"/>
    <property type="project" value="UniProtKB-UniRule"/>
</dbReference>
<dbReference type="EC" id="3.1.-.-" evidence="10"/>
<keyword evidence="1 10" id="KW-0540">Nuclease</keyword>
<dbReference type="NCBIfam" id="TIGR00287">
    <property type="entry name" value="cas1"/>
    <property type="match status" value="1"/>
</dbReference>
<comment type="subunit">
    <text evidence="9 10">Homodimer, forms a heterotetramer with a Cas2 homodimer.</text>
</comment>
<comment type="function">
    <text evidence="10">CRISPR (clustered regularly interspaced short palindromic repeat), is an adaptive immune system that provides protection against mobile genetic elements (viruses, transposable elements and conjugative plasmids). CRISPR clusters contain spacers, sequences complementary to antecedent mobile elements, and target invading nucleic acids. CRISPR clusters are transcribed and processed into CRISPR RNA (crRNA). Acts as a dsDNA endonuclease. Involved in the integration of spacer DNA into the CRISPR cassette.</text>
</comment>
<evidence type="ECO:0000256" key="7">
    <source>
        <dbReference type="ARBA" id="ARBA00023125"/>
    </source>
</evidence>
<evidence type="ECO:0000256" key="10">
    <source>
        <dbReference type="HAMAP-Rule" id="MF_01470"/>
    </source>
</evidence>
<dbReference type="PANTHER" id="PTHR34353:SF2">
    <property type="entry name" value="CRISPR-ASSOCIATED ENDONUCLEASE CAS1 1"/>
    <property type="match status" value="1"/>
</dbReference>
<keyword evidence="3 10" id="KW-0255">Endonuclease</keyword>
<reference evidence="12" key="2">
    <citation type="submission" date="2011-03" db="EMBL/GenBank/DDBJ databases">
        <title>The complete genome of Desulfobacca acetoxidans DSM 11109.</title>
        <authorList>
            <consortium name="US DOE Joint Genome Institute (JGI-PGF)"/>
            <person name="Lucas S."/>
            <person name="Copeland A."/>
            <person name="Lapidus A."/>
            <person name="Bruce D."/>
            <person name="Goodwin L."/>
            <person name="Pitluck S."/>
            <person name="Peters L."/>
            <person name="Kyrpides N."/>
            <person name="Mavromatis K."/>
            <person name="Ivanova N."/>
            <person name="Ovchinnikova G."/>
            <person name="Teshima H."/>
            <person name="Detter J.C."/>
            <person name="Han C."/>
            <person name="Land M."/>
            <person name="Hauser L."/>
            <person name="Markowitz V."/>
            <person name="Cheng J.-F."/>
            <person name="Hugenholtz P."/>
            <person name="Woyke T."/>
            <person name="Wu D."/>
            <person name="Spring S."/>
            <person name="Schueler E."/>
            <person name="Brambilla E."/>
            <person name="Klenk H.-P."/>
            <person name="Eisen J.A."/>
        </authorList>
    </citation>
    <scope>NUCLEOTIDE SEQUENCE [LARGE SCALE GENOMIC DNA]</scope>
    <source>
        <strain evidence="12">ATCC 700848 / DSM 11109 / ASRB2</strain>
    </source>
</reference>
<dbReference type="GO" id="GO:0003677">
    <property type="term" value="F:DNA binding"/>
    <property type="evidence" value="ECO:0007669"/>
    <property type="project" value="UniProtKB-KW"/>
</dbReference>
<dbReference type="InterPro" id="IPR042211">
    <property type="entry name" value="CRISPR-assoc_Cas1_N"/>
</dbReference>
<organism evidence="11 12">
    <name type="scientific">Desulfobacca acetoxidans (strain ATCC 700848 / DSM 11109 / ASRB2)</name>
    <dbReference type="NCBI Taxonomy" id="880072"/>
    <lineage>
        <taxon>Bacteria</taxon>
        <taxon>Pseudomonadati</taxon>
        <taxon>Thermodesulfobacteriota</taxon>
        <taxon>Desulfobaccia</taxon>
        <taxon>Desulfobaccales</taxon>
        <taxon>Desulfobaccaceae</taxon>
        <taxon>Desulfobacca</taxon>
    </lineage>
</organism>
<dbReference type="STRING" id="880072.Desac_1734"/>
<gene>
    <name evidence="10" type="primary">cas1</name>
    <name evidence="11" type="ordered locus">Desac_1734</name>
</gene>
<dbReference type="KEGG" id="dao:Desac_1734"/>
<dbReference type="GO" id="GO:0051607">
    <property type="term" value="P:defense response to virus"/>
    <property type="evidence" value="ECO:0007669"/>
    <property type="project" value="UniProtKB-UniRule"/>
</dbReference>
<dbReference type="Gene3D" id="3.100.10.20">
    <property type="entry name" value="CRISPR-associated endonuclease Cas1, N-terminal domain"/>
    <property type="match status" value="1"/>
</dbReference>
<keyword evidence="2 10" id="KW-0479">Metal-binding</keyword>
<comment type="similarity">
    <text evidence="10">Belongs to the CRISPR-associated endonuclease Cas1 family.</text>
</comment>
<feature type="binding site" evidence="10">
    <location>
        <position position="239"/>
    </location>
    <ligand>
        <name>Mn(2+)</name>
        <dbReference type="ChEBI" id="CHEBI:29035"/>
    </ligand>
</feature>
<dbReference type="Gene3D" id="1.20.120.920">
    <property type="entry name" value="CRISPR-associated endonuclease Cas1, C-terminal domain"/>
    <property type="match status" value="1"/>
</dbReference>
<keyword evidence="7 10" id="KW-0238">DNA-binding</keyword>
<dbReference type="eggNOG" id="COG1518">
    <property type="taxonomic scope" value="Bacteria"/>
</dbReference>
<dbReference type="GO" id="GO:0046872">
    <property type="term" value="F:metal ion binding"/>
    <property type="evidence" value="ECO:0007669"/>
    <property type="project" value="UniProtKB-UniRule"/>
</dbReference>
<proteinExistence type="inferred from homology"/>